<reference evidence="7 8" key="1">
    <citation type="submission" date="2018-08" db="EMBL/GenBank/DDBJ databases">
        <title>A genome reference for cultivated species of the human gut microbiota.</title>
        <authorList>
            <person name="Zou Y."/>
            <person name="Xue W."/>
            <person name="Luo G."/>
        </authorList>
    </citation>
    <scope>NUCLEOTIDE SEQUENCE [LARGE SCALE GENOMIC DNA]</scope>
    <source>
        <strain evidence="6 8">AM42-17AT</strain>
        <strain evidence="5 7">OM05-6AA</strain>
    </source>
</reference>
<name>A0A3E5AK88_9FIRM</name>
<comment type="similarity">
    <text evidence="1">Belongs to the 'phage' integrase family.</text>
</comment>
<dbReference type="Proteomes" id="UP000286220">
    <property type="component" value="Unassembled WGS sequence"/>
</dbReference>
<evidence type="ECO:0000313" key="7">
    <source>
        <dbReference type="Proteomes" id="UP000260970"/>
    </source>
</evidence>
<proteinExistence type="inferred from homology"/>
<accession>A0A3E5AK88</accession>
<dbReference type="GO" id="GO:0003677">
    <property type="term" value="F:DNA binding"/>
    <property type="evidence" value="ECO:0007669"/>
    <property type="project" value="UniProtKB-UniRule"/>
</dbReference>
<protein>
    <recommendedName>
        <fullName evidence="4">Core-binding (CB) domain-containing protein</fullName>
    </recommendedName>
</protein>
<evidence type="ECO:0000256" key="3">
    <source>
        <dbReference type="PROSITE-ProRule" id="PRU01248"/>
    </source>
</evidence>
<dbReference type="EMBL" id="QSUG01000023">
    <property type="protein sequence ID" value="RGN19514.1"/>
    <property type="molecule type" value="Genomic_DNA"/>
</dbReference>
<dbReference type="Gene3D" id="1.10.150.130">
    <property type="match status" value="1"/>
</dbReference>
<evidence type="ECO:0000259" key="4">
    <source>
        <dbReference type="PROSITE" id="PS51900"/>
    </source>
</evidence>
<evidence type="ECO:0000256" key="1">
    <source>
        <dbReference type="ARBA" id="ARBA00008857"/>
    </source>
</evidence>
<keyword evidence="2 3" id="KW-0238">DNA-binding</keyword>
<dbReference type="PROSITE" id="PS51900">
    <property type="entry name" value="CB"/>
    <property type="match status" value="1"/>
</dbReference>
<gene>
    <name evidence="6" type="ORF">DW912_03495</name>
    <name evidence="5" type="ORF">DXB72_15080</name>
</gene>
<evidence type="ECO:0000313" key="5">
    <source>
        <dbReference type="EMBL" id="RGN19514.1"/>
    </source>
</evidence>
<comment type="caution">
    <text evidence="5">The sequence shown here is derived from an EMBL/GenBank/DDBJ whole genome shotgun (WGS) entry which is preliminary data.</text>
</comment>
<dbReference type="InterPro" id="IPR010998">
    <property type="entry name" value="Integrase_recombinase_N"/>
</dbReference>
<dbReference type="AlphaFoldDB" id="A0A3E5AK88"/>
<sequence length="85" mass="9982">MNEHLAAFVGYLTDKEKSKSTIESYTRYVKKFLKYVDGNEITKELVIQYRELLEREGSAYSTINLILISINCYFLILEFDLKTTD</sequence>
<evidence type="ECO:0000313" key="6">
    <source>
        <dbReference type="EMBL" id="RHA93368.1"/>
    </source>
</evidence>
<dbReference type="RefSeq" id="WP_117690987.1">
    <property type="nucleotide sequence ID" value="NZ_JADNGW010000074.1"/>
</dbReference>
<feature type="domain" description="Core-binding (CB)" evidence="4">
    <location>
        <begin position="1"/>
        <end position="78"/>
    </location>
</feature>
<dbReference type="InterPro" id="IPR011010">
    <property type="entry name" value="DNA_brk_join_enz"/>
</dbReference>
<evidence type="ECO:0000313" key="8">
    <source>
        <dbReference type="Proteomes" id="UP000286220"/>
    </source>
</evidence>
<organism evidence="5 7">
    <name type="scientific">Agathobacter rectalis</name>
    <dbReference type="NCBI Taxonomy" id="39491"/>
    <lineage>
        <taxon>Bacteria</taxon>
        <taxon>Bacillati</taxon>
        <taxon>Bacillota</taxon>
        <taxon>Clostridia</taxon>
        <taxon>Lachnospirales</taxon>
        <taxon>Lachnospiraceae</taxon>
        <taxon>Agathobacter</taxon>
    </lineage>
</organism>
<dbReference type="GO" id="GO:0015074">
    <property type="term" value="P:DNA integration"/>
    <property type="evidence" value="ECO:0007669"/>
    <property type="project" value="InterPro"/>
</dbReference>
<dbReference type="Pfam" id="PF02899">
    <property type="entry name" value="Phage_int_SAM_1"/>
    <property type="match status" value="1"/>
</dbReference>
<dbReference type="EMBL" id="QSFZ01000003">
    <property type="protein sequence ID" value="RHA93368.1"/>
    <property type="molecule type" value="Genomic_DNA"/>
</dbReference>
<dbReference type="SUPFAM" id="SSF56349">
    <property type="entry name" value="DNA breaking-rejoining enzymes"/>
    <property type="match status" value="1"/>
</dbReference>
<dbReference type="InterPro" id="IPR004107">
    <property type="entry name" value="Integrase_SAM-like_N"/>
</dbReference>
<evidence type="ECO:0000256" key="2">
    <source>
        <dbReference type="ARBA" id="ARBA00023125"/>
    </source>
</evidence>
<dbReference type="InterPro" id="IPR044068">
    <property type="entry name" value="CB"/>
</dbReference>
<dbReference type="Proteomes" id="UP000260970">
    <property type="component" value="Unassembled WGS sequence"/>
</dbReference>